<reference evidence="2 3" key="1">
    <citation type="submission" date="2019-02" db="EMBL/GenBank/DDBJ databases">
        <title>Deep-cultivation of Planctomycetes and their phenomic and genomic characterization uncovers novel biology.</title>
        <authorList>
            <person name="Wiegand S."/>
            <person name="Jogler M."/>
            <person name="Boedeker C."/>
            <person name="Pinto D."/>
            <person name="Vollmers J."/>
            <person name="Rivas-Marin E."/>
            <person name="Kohn T."/>
            <person name="Peeters S.H."/>
            <person name="Heuer A."/>
            <person name="Rast P."/>
            <person name="Oberbeckmann S."/>
            <person name="Bunk B."/>
            <person name="Jeske O."/>
            <person name="Meyerdierks A."/>
            <person name="Storesund J.E."/>
            <person name="Kallscheuer N."/>
            <person name="Luecker S."/>
            <person name="Lage O.M."/>
            <person name="Pohl T."/>
            <person name="Merkel B.J."/>
            <person name="Hornburger P."/>
            <person name="Mueller R.-W."/>
            <person name="Bruemmer F."/>
            <person name="Labrenz M."/>
            <person name="Spormann A.M."/>
            <person name="Op den Camp H."/>
            <person name="Overmann J."/>
            <person name="Amann R."/>
            <person name="Jetten M.S.M."/>
            <person name="Mascher T."/>
            <person name="Medema M.H."/>
            <person name="Devos D.P."/>
            <person name="Kaster A.-K."/>
            <person name="Ovreas L."/>
            <person name="Rohde M."/>
            <person name="Galperin M.Y."/>
            <person name="Jogler C."/>
        </authorList>
    </citation>
    <scope>NUCLEOTIDE SEQUENCE [LARGE SCALE GENOMIC DNA]</scope>
    <source>
        <strain evidence="2 3">Mal48</strain>
    </source>
</reference>
<proteinExistence type="predicted"/>
<evidence type="ECO:0000313" key="3">
    <source>
        <dbReference type="Proteomes" id="UP000315724"/>
    </source>
</evidence>
<evidence type="ECO:0000256" key="1">
    <source>
        <dbReference type="SAM" id="Phobius"/>
    </source>
</evidence>
<accession>A0A517QQ35</accession>
<evidence type="ECO:0000313" key="2">
    <source>
        <dbReference type="EMBL" id="QDT33732.1"/>
    </source>
</evidence>
<dbReference type="OrthoDB" id="9786218at2"/>
<keyword evidence="1" id="KW-1133">Transmembrane helix</keyword>
<feature type="transmembrane region" description="Helical" evidence="1">
    <location>
        <begin position="47"/>
        <end position="67"/>
    </location>
</feature>
<evidence type="ECO:0008006" key="4">
    <source>
        <dbReference type="Google" id="ProtNLM"/>
    </source>
</evidence>
<dbReference type="AlphaFoldDB" id="A0A517QQ35"/>
<feature type="transmembrane region" description="Helical" evidence="1">
    <location>
        <begin position="254"/>
        <end position="278"/>
    </location>
</feature>
<organism evidence="2 3">
    <name type="scientific">Thalassoglobus polymorphus</name>
    <dbReference type="NCBI Taxonomy" id="2527994"/>
    <lineage>
        <taxon>Bacteria</taxon>
        <taxon>Pseudomonadati</taxon>
        <taxon>Planctomycetota</taxon>
        <taxon>Planctomycetia</taxon>
        <taxon>Planctomycetales</taxon>
        <taxon>Planctomycetaceae</taxon>
        <taxon>Thalassoglobus</taxon>
    </lineage>
</organism>
<dbReference type="RefSeq" id="WP_145200514.1">
    <property type="nucleotide sequence ID" value="NZ_CP036267.1"/>
</dbReference>
<name>A0A517QQ35_9PLAN</name>
<dbReference type="Proteomes" id="UP000315724">
    <property type="component" value="Chromosome"/>
</dbReference>
<dbReference type="KEGG" id="tpol:Mal48_29870"/>
<keyword evidence="3" id="KW-1185">Reference proteome</keyword>
<feature type="transmembrane region" description="Helical" evidence="1">
    <location>
        <begin position="128"/>
        <end position="147"/>
    </location>
</feature>
<keyword evidence="1" id="KW-0812">Transmembrane</keyword>
<sequence>MSTVIEDVDQHPVEETPVTRQYQTEDGQPNLALLEDRTPEGLKASSAVTLIIGVLGTLFVLLNYSPLWHTDFWGHLLYGEWIWSHGALPKTEPFMPLSVGMSLTDTAWLSQLIGYLTIEQFGVSGIQFLYASSIVFVAGCLAFSLYARTQHAAISLLAVFLFYWTDYQQLAIVRPQLTGMMCFAAVLAMATSFRWRIWYYLAIPAIFAVWANLHGSFIIGIVTLGALTVGRAIDVLRRTKNVKMVLAESRTRQLFILTELAAAAALLNPYGIGIYPAVFSISGHPNMAGVIEWEPLTLRMKQGQAAAVLALSLIALYRLSPRRVTTGEVLLLVGFGMGAMWTSRIIVWWAPVAAYYFGLHAAAVWRVWMKSRPPAPKRGGLYSVSILGLLWIFFAYTPFGGAVLHGGPKTPEESRKRFEKSVSRSTPLEAAKYLKQHPPQGQIYNTFDWGDYLLWAGPEDLQVFAASHVHLIPEEVWEHYNAVSHGSSSWQAIMDRYSVNTIVLRPSRHPALVDRIKQETAKWKTAYESNTTIIFERKNPI</sequence>
<feature type="transmembrane region" description="Helical" evidence="1">
    <location>
        <begin position="180"/>
        <end position="201"/>
    </location>
</feature>
<feature type="transmembrane region" description="Helical" evidence="1">
    <location>
        <begin position="381"/>
        <end position="404"/>
    </location>
</feature>
<gene>
    <name evidence="2" type="ORF">Mal48_29870</name>
</gene>
<dbReference type="EMBL" id="CP036267">
    <property type="protein sequence ID" value="QDT33732.1"/>
    <property type="molecule type" value="Genomic_DNA"/>
</dbReference>
<feature type="transmembrane region" description="Helical" evidence="1">
    <location>
        <begin position="298"/>
        <end position="317"/>
    </location>
</feature>
<feature type="transmembrane region" description="Helical" evidence="1">
    <location>
        <begin position="329"/>
        <end position="347"/>
    </location>
</feature>
<feature type="transmembrane region" description="Helical" evidence="1">
    <location>
        <begin position="353"/>
        <end position="369"/>
    </location>
</feature>
<feature type="transmembrane region" description="Helical" evidence="1">
    <location>
        <begin position="213"/>
        <end position="233"/>
    </location>
</feature>
<protein>
    <recommendedName>
        <fullName evidence="4">Glycosyltransferase RgtA/B/C/D-like domain-containing protein</fullName>
    </recommendedName>
</protein>
<keyword evidence="1" id="KW-0472">Membrane</keyword>